<dbReference type="EMBL" id="DS985217">
    <property type="protein sequence ID" value="EEY17777.1"/>
    <property type="molecule type" value="Genomic_DNA"/>
</dbReference>
<keyword evidence="3" id="KW-1185">Reference proteome</keyword>
<proteinExistence type="predicted"/>
<dbReference type="RefSeq" id="XP_003005933.1">
    <property type="nucleotide sequence ID" value="XM_003005887.1"/>
</dbReference>
<dbReference type="OrthoDB" id="5408296at2759"/>
<gene>
    <name evidence="2" type="ORF">VDBG_03886</name>
</gene>
<dbReference type="AlphaFoldDB" id="C9SEZ1"/>
<evidence type="ECO:0000313" key="3">
    <source>
        <dbReference type="Proteomes" id="UP000008698"/>
    </source>
</evidence>
<dbReference type="Proteomes" id="UP000008698">
    <property type="component" value="Unassembled WGS sequence"/>
</dbReference>
<feature type="compositionally biased region" description="Polar residues" evidence="1">
    <location>
        <begin position="264"/>
        <end position="273"/>
    </location>
</feature>
<feature type="compositionally biased region" description="Basic and acidic residues" evidence="1">
    <location>
        <begin position="317"/>
        <end position="330"/>
    </location>
</feature>
<feature type="compositionally biased region" description="Low complexity" evidence="1">
    <location>
        <begin position="178"/>
        <end position="188"/>
    </location>
</feature>
<reference evidence="3" key="1">
    <citation type="journal article" date="2011" name="PLoS Pathog.">
        <title>Comparative genomics yields insights into niche adaptation of plant vascular wilt pathogens.</title>
        <authorList>
            <person name="Klosterman S.J."/>
            <person name="Subbarao K.V."/>
            <person name="Kang S."/>
            <person name="Veronese P."/>
            <person name="Gold S.E."/>
            <person name="Thomma B.P.H.J."/>
            <person name="Chen Z."/>
            <person name="Henrissat B."/>
            <person name="Lee Y.-H."/>
            <person name="Park J."/>
            <person name="Garcia-Pedrajas M.D."/>
            <person name="Barbara D.J."/>
            <person name="Anchieta A."/>
            <person name="de Jonge R."/>
            <person name="Santhanam P."/>
            <person name="Maruthachalam K."/>
            <person name="Atallah Z."/>
            <person name="Amyotte S.G."/>
            <person name="Paz Z."/>
            <person name="Inderbitzin P."/>
            <person name="Hayes R.J."/>
            <person name="Heiman D.I."/>
            <person name="Young S."/>
            <person name="Zeng Q."/>
            <person name="Engels R."/>
            <person name="Galagan J."/>
            <person name="Cuomo C.A."/>
            <person name="Dobinson K.F."/>
            <person name="Ma L.-J."/>
        </authorList>
    </citation>
    <scope>NUCLEOTIDE SEQUENCE [LARGE SCALE GENOMIC DNA]</scope>
    <source>
        <strain evidence="3">VaMs.102 / ATCC MYA-4576 / FGSC 10136</strain>
    </source>
</reference>
<dbReference type="OMA" id="LFADVHY"/>
<feature type="compositionally biased region" description="Polar residues" evidence="1">
    <location>
        <begin position="286"/>
        <end position="302"/>
    </location>
</feature>
<accession>C9SEZ1</accession>
<dbReference type="KEGG" id="val:VDBG_03886"/>
<dbReference type="HOGENOM" id="CLU_032402_1_0_1"/>
<dbReference type="eggNOG" id="ENOG502QQEE">
    <property type="taxonomic scope" value="Eukaryota"/>
</dbReference>
<name>C9SEZ1_VERA1</name>
<organism evidence="3">
    <name type="scientific">Verticillium alfalfae (strain VaMs.102 / ATCC MYA-4576 / FGSC 10136)</name>
    <name type="common">Verticillium wilt of alfalfa</name>
    <name type="synonym">Verticillium albo-atrum</name>
    <dbReference type="NCBI Taxonomy" id="526221"/>
    <lineage>
        <taxon>Eukaryota</taxon>
        <taxon>Fungi</taxon>
        <taxon>Dikarya</taxon>
        <taxon>Ascomycota</taxon>
        <taxon>Pezizomycotina</taxon>
        <taxon>Sordariomycetes</taxon>
        <taxon>Hypocreomycetidae</taxon>
        <taxon>Glomerellales</taxon>
        <taxon>Plectosphaerellaceae</taxon>
        <taxon>Verticillium</taxon>
    </lineage>
</organism>
<evidence type="ECO:0000313" key="2">
    <source>
        <dbReference type="EMBL" id="EEY17777.1"/>
    </source>
</evidence>
<feature type="compositionally biased region" description="Basic and acidic residues" evidence="1">
    <location>
        <begin position="138"/>
        <end position="147"/>
    </location>
</feature>
<feature type="compositionally biased region" description="Pro residues" evidence="1">
    <location>
        <begin position="231"/>
        <end position="243"/>
    </location>
</feature>
<protein>
    <submittedName>
        <fullName evidence="2">Uncharacterized protein</fullName>
    </submittedName>
</protein>
<feature type="compositionally biased region" description="Polar residues" evidence="1">
    <location>
        <begin position="203"/>
        <end position="220"/>
    </location>
</feature>
<dbReference type="GeneID" id="9536879"/>
<feature type="compositionally biased region" description="Low complexity" evidence="1">
    <location>
        <begin position="244"/>
        <end position="263"/>
    </location>
</feature>
<dbReference type="STRING" id="526221.C9SEZ1"/>
<sequence>MANHPGEENVATLFGDIHYFYGPPDHSPPHHRFDKGSYVYLFENANDRRARIEIANKAGTEEQDSFDGCKCAHPPKWLDPSSDGRTVLDRTQVKYSYRHQCLVSLTAPPLSAVSNEPAPQTSYAPIPYNPAAPAAPETIRHREKTPPPDDGIDPLAQAIAYDNQAPFSPGFVPPPGFLPGQHPGLASPGLPPPPSVFGAQPGLQRSQTMPVQPSVVTSPFNAAYTAAAGFQPPPPPPPPPGGPQPQQQSLQQQQQQQQPPQQQVATPPVQTEASPPPVQASPPTGGYSSYAYTHQPQQQPDTSIYAMHQQHYQPTEAEAHKYKDRKEPTGRLEANAGRVGEGHDWDV</sequence>
<feature type="region of interest" description="Disordered" evidence="1">
    <location>
        <begin position="130"/>
        <end position="347"/>
    </location>
</feature>
<evidence type="ECO:0000256" key="1">
    <source>
        <dbReference type="SAM" id="MobiDB-lite"/>
    </source>
</evidence>